<dbReference type="SUPFAM" id="SSF160467">
    <property type="entry name" value="PH0987 N-terminal domain-like"/>
    <property type="match status" value="1"/>
</dbReference>
<reference evidence="6" key="1">
    <citation type="journal article" date="2019" name="Int. J. Syst. Evol. Microbiol.">
        <title>The Global Catalogue of Microorganisms (GCM) 10K type strain sequencing project: providing services to taxonomists for standard genome sequencing and annotation.</title>
        <authorList>
            <consortium name="The Broad Institute Genomics Platform"/>
            <consortium name="The Broad Institute Genome Sequencing Center for Infectious Disease"/>
            <person name="Wu L."/>
            <person name="Ma J."/>
        </authorList>
    </citation>
    <scope>NUCLEOTIDE SEQUENCE [LARGE SCALE GENOMIC DNA]</scope>
    <source>
        <strain evidence="6">KCTC 52925</strain>
    </source>
</reference>
<dbReference type="Gene3D" id="3.30.1360.40">
    <property type="match status" value="1"/>
</dbReference>
<dbReference type="SMART" id="SM00796">
    <property type="entry name" value="AHS1"/>
    <property type="match status" value="1"/>
</dbReference>
<sequence length="244" mass="28151">MQDKFFEISQLGEKAILIDFLEKEKKLELETILFYRNLLEDKLFESKVDVISAFDSISIIYHTTIENVYNEFSVIKLLLSKANIDKKNDYKIFQVPVCYHQEFAHDLSEIASAKGITESEIMAAHCSAIYQINLIGFLPGFLYMKGLDKRLHFPRKKTPRKLVEKGSVGIAENQCGIYPNNSPGGWQILGRSPLIFFDKNCVPPTPFSAGDKIQFYKVTKTEFHKIEKSVSSNDFILKWEYENR</sequence>
<dbReference type="PANTHER" id="PTHR34698:SF2">
    <property type="entry name" value="5-OXOPROLINASE SUBUNIT B"/>
    <property type="match status" value="1"/>
</dbReference>
<proteinExistence type="predicted"/>
<dbReference type="PANTHER" id="PTHR34698">
    <property type="entry name" value="5-OXOPROLINASE SUBUNIT B"/>
    <property type="match status" value="1"/>
</dbReference>
<comment type="caution">
    <text evidence="5">The sequence shown here is derived from an EMBL/GenBank/DDBJ whole genome shotgun (WGS) entry which is preliminary data.</text>
</comment>
<evidence type="ECO:0000256" key="1">
    <source>
        <dbReference type="ARBA" id="ARBA00022741"/>
    </source>
</evidence>
<dbReference type="Proteomes" id="UP001597438">
    <property type="component" value="Unassembled WGS sequence"/>
</dbReference>
<feature type="domain" description="Carboxyltransferase" evidence="4">
    <location>
        <begin position="6"/>
        <end position="207"/>
    </location>
</feature>
<dbReference type="Pfam" id="PF02682">
    <property type="entry name" value="CT_C_D"/>
    <property type="match status" value="1"/>
</dbReference>
<evidence type="ECO:0000313" key="6">
    <source>
        <dbReference type="Proteomes" id="UP001597438"/>
    </source>
</evidence>
<keyword evidence="6" id="KW-1185">Reference proteome</keyword>
<dbReference type="RefSeq" id="WP_251740293.1">
    <property type="nucleotide sequence ID" value="NZ_JBHUOJ010000007.1"/>
</dbReference>
<dbReference type="EC" id="3.5.2.9" evidence="5"/>
<dbReference type="GO" id="GO:0017168">
    <property type="term" value="F:5-oxoprolinase (ATP-hydrolyzing) activity"/>
    <property type="evidence" value="ECO:0007669"/>
    <property type="project" value="UniProtKB-EC"/>
</dbReference>
<dbReference type="Gene3D" id="2.40.100.10">
    <property type="entry name" value="Cyclophilin-like"/>
    <property type="match status" value="1"/>
</dbReference>
<keyword evidence="1" id="KW-0547">Nucleotide-binding</keyword>
<evidence type="ECO:0000313" key="5">
    <source>
        <dbReference type="EMBL" id="MFD2832240.1"/>
    </source>
</evidence>
<dbReference type="InterPro" id="IPR010016">
    <property type="entry name" value="PxpB"/>
</dbReference>
<keyword evidence="3" id="KW-0067">ATP-binding</keyword>
<dbReference type="InterPro" id="IPR029000">
    <property type="entry name" value="Cyclophilin-like_dom_sf"/>
</dbReference>
<dbReference type="InterPro" id="IPR003833">
    <property type="entry name" value="CT_C_D"/>
</dbReference>
<dbReference type="EMBL" id="JBHUOJ010000007">
    <property type="protein sequence ID" value="MFD2832240.1"/>
    <property type="molecule type" value="Genomic_DNA"/>
</dbReference>
<protein>
    <submittedName>
        <fullName evidence="5">5-oxoprolinase subunit PxpB</fullName>
        <ecNumber evidence="5">3.5.2.9</ecNumber>
    </submittedName>
</protein>
<accession>A0ABW5X1X7</accession>
<organism evidence="5 6">
    <name type="scientific">Christiangramia antarctica</name>
    <dbReference type="NCBI Taxonomy" id="2058158"/>
    <lineage>
        <taxon>Bacteria</taxon>
        <taxon>Pseudomonadati</taxon>
        <taxon>Bacteroidota</taxon>
        <taxon>Flavobacteriia</taxon>
        <taxon>Flavobacteriales</taxon>
        <taxon>Flavobacteriaceae</taxon>
        <taxon>Christiangramia</taxon>
    </lineage>
</organism>
<evidence type="ECO:0000256" key="3">
    <source>
        <dbReference type="ARBA" id="ARBA00022840"/>
    </source>
</evidence>
<name>A0ABW5X1X7_9FLAO</name>
<dbReference type="NCBIfam" id="TIGR00370">
    <property type="entry name" value="5-oxoprolinase subunit PxpB"/>
    <property type="match status" value="1"/>
</dbReference>
<dbReference type="SUPFAM" id="SSF50891">
    <property type="entry name" value="Cyclophilin-like"/>
    <property type="match status" value="1"/>
</dbReference>
<evidence type="ECO:0000256" key="2">
    <source>
        <dbReference type="ARBA" id="ARBA00022801"/>
    </source>
</evidence>
<gene>
    <name evidence="5" type="primary">pxpB</name>
    <name evidence="5" type="ORF">ACFSYS_03015</name>
</gene>
<evidence type="ECO:0000259" key="4">
    <source>
        <dbReference type="SMART" id="SM00796"/>
    </source>
</evidence>
<keyword evidence="2 5" id="KW-0378">Hydrolase</keyword>